<evidence type="ECO:0008006" key="3">
    <source>
        <dbReference type="Google" id="ProtNLM"/>
    </source>
</evidence>
<name>A0A7W2IMW0_9BURK</name>
<comment type="caution">
    <text evidence="1">The sequence shown here is derived from an EMBL/GenBank/DDBJ whole genome shotgun (WGS) entry which is preliminary data.</text>
</comment>
<sequence>MDQLSAYLKPRNRHARSMMGMSVVTLGTSLWLAWQAHGLYIEAAATDERAQRLRLLAAATPVAAAPTRAEQEEQKRWAALQTERALSWTPLFLALESIGNPDIELLELHPDKVSGQVLLRGEARNEEALTDFLEAMSAQSMFVRAHLTHRKAKKRGELVTIAFEAKAMLSPSVHGKAP</sequence>
<dbReference type="Proteomes" id="UP000573499">
    <property type="component" value="Unassembled WGS sequence"/>
</dbReference>
<evidence type="ECO:0000313" key="1">
    <source>
        <dbReference type="EMBL" id="MBA5689971.1"/>
    </source>
</evidence>
<protein>
    <recommendedName>
        <fullName evidence="3">Type IV pilus assembly protein PilN</fullName>
    </recommendedName>
</protein>
<keyword evidence="2" id="KW-1185">Reference proteome</keyword>
<gene>
    <name evidence="1" type="ORF">H3H39_23255</name>
</gene>
<evidence type="ECO:0000313" key="2">
    <source>
        <dbReference type="Proteomes" id="UP000573499"/>
    </source>
</evidence>
<dbReference type="RefSeq" id="WP_182156763.1">
    <property type="nucleotide sequence ID" value="NZ_JACEZU010000013.1"/>
</dbReference>
<dbReference type="AlphaFoldDB" id="A0A7W2IMW0"/>
<accession>A0A7W2IMW0</accession>
<organism evidence="1 2">
    <name type="scientific">Rugamonas apoptosis</name>
    <dbReference type="NCBI Taxonomy" id="2758570"/>
    <lineage>
        <taxon>Bacteria</taxon>
        <taxon>Pseudomonadati</taxon>
        <taxon>Pseudomonadota</taxon>
        <taxon>Betaproteobacteria</taxon>
        <taxon>Burkholderiales</taxon>
        <taxon>Oxalobacteraceae</taxon>
        <taxon>Telluria group</taxon>
        <taxon>Rugamonas</taxon>
    </lineage>
</organism>
<proteinExistence type="predicted"/>
<dbReference type="EMBL" id="JACEZU010000013">
    <property type="protein sequence ID" value="MBA5689971.1"/>
    <property type="molecule type" value="Genomic_DNA"/>
</dbReference>
<reference evidence="1 2" key="1">
    <citation type="submission" date="2020-07" db="EMBL/GenBank/DDBJ databases">
        <title>Novel species isolated from subtropical streams in China.</title>
        <authorList>
            <person name="Lu H."/>
        </authorList>
    </citation>
    <scope>NUCLEOTIDE SEQUENCE [LARGE SCALE GENOMIC DNA]</scope>
    <source>
        <strain evidence="1 2">LX47W</strain>
    </source>
</reference>